<evidence type="ECO:0000259" key="1">
    <source>
        <dbReference type="Pfam" id="PF08241"/>
    </source>
</evidence>
<name>A0A6B0TKV8_9RHOB</name>
<evidence type="ECO:0000313" key="2">
    <source>
        <dbReference type="EMBL" id="MXU65127.1"/>
    </source>
</evidence>
<dbReference type="GO" id="GO:0032259">
    <property type="term" value="P:methylation"/>
    <property type="evidence" value="ECO:0007669"/>
    <property type="project" value="UniProtKB-KW"/>
</dbReference>
<keyword evidence="2" id="KW-0489">Methyltransferase</keyword>
<dbReference type="InterPro" id="IPR029063">
    <property type="entry name" value="SAM-dependent_MTases_sf"/>
</dbReference>
<keyword evidence="3" id="KW-1185">Reference proteome</keyword>
<feature type="domain" description="Methyltransferase type 11" evidence="1">
    <location>
        <begin position="98"/>
        <end position="140"/>
    </location>
</feature>
<dbReference type="AlphaFoldDB" id="A0A6B0TKV8"/>
<organism evidence="2 3">
    <name type="scientific">Oceanomicrobium pacificus</name>
    <dbReference type="NCBI Taxonomy" id="2692916"/>
    <lineage>
        <taxon>Bacteria</taxon>
        <taxon>Pseudomonadati</taxon>
        <taxon>Pseudomonadota</taxon>
        <taxon>Alphaproteobacteria</taxon>
        <taxon>Rhodobacterales</taxon>
        <taxon>Paracoccaceae</taxon>
        <taxon>Oceanomicrobium</taxon>
    </lineage>
</organism>
<dbReference type="Gene3D" id="3.40.50.150">
    <property type="entry name" value="Vaccinia Virus protein VP39"/>
    <property type="match status" value="1"/>
</dbReference>
<gene>
    <name evidence="2" type="ORF">GSH16_06685</name>
</gene>
<keyword evidence="2" id="KW-0808">Transferase</keyword>
<dbReference type="SUPFAM" id="SSF53335">
    <property type="entry name" value="S-adenosyl-L-methionine-dependent methyltransferases"/>
    <property type="match status" value="1"/>
</dbReference>
<dbReference type="Pfam" id="PF08241">
    <property type="entry name" value="Methyltransf_11"/>
    <property type="match status" value="1"/>
</dbReference>
<reference evidence="2 3" key="1">
    <citation type="submission" date="2019-12" db="EMBL/GenBank/DDBJ databases">
        <title>Strain KN286 was isolated from seawater, which was collected from Caroline Seamount in the tropical western Pacific.</title>
        <authorList>
            <person name="Wang Q."/>
        </authorList>
    </citation>
    <scope>NUCLEOTIDE SEQUENCE [LARGE SCALE GENOMIC DNA]</scope>
    <source>
        <strain evidence="2 3">KN286</strain>
    </source>
</reference>
<dbReference type="InterPro" id="IPR013216">
    <property type="entry name" value="Methyltransf_11"/>
</dbReference>
<dbReference type="RefSeq" id="WP_160853330.1">
    <property type="nucleotide sequence ID" value="NZ_WUWG01000003.1"/>
</dbReference>
<accession>A0A6B0TKV8</accession>
<dbReference type="GO" id="GO:0008757">
    <property type="term" value="F:S-adenosylmethionine-dependent methyltransferase activity"/>
    <property type="evidence" value="ECO:0007669"/>
    <property type="project" value="InterPro"/>
</dbReference>
<dbReference type="EMBL" id="WUWG01000003">
    <property type="protein sequence ID" value="MXU65127.1"/>
    <property type="molecule type" value="Genomic_DNA"/>
</dbReference>
<dbReference type="Proteomes" id="UP000436016">
    <property type="component" value="Unassembled WGS sequence"/>
</dbReference>
<evidence type="ECO:0000313" key="3">
    <source>
        <dbReference type="Proteomes" id="UP000436016"/>
    </source>
</evidence>
<sequence length="241" mass="27183">MGIDIAVLTQLLSITPHLEPNFTMVMLGRQKLHITRPHFKTLAEQRLRQIGQRTPLSQLSDPEGYTEPLFRALGAGQVDSLDFSDFEGATHVHDLNDPIPDSLEGTYDFVFDGGTLEHVFDVKTSMTNAYRLLKDGGIFMSMAPGNNWFGHGFYQFSPELVFAFWVRACNCELIDCMLIPERPRDKPWRIEDPTGTGNRVRARGKLTPQRSYLFYAVRKSASHGTGKALQGDYVSRWQATG</sequence>
<protein>
    <submittedName>
        <fullName evidence="2">Methyltransferase domain-containing protein</fullName>
    </submittedName>
</protein>
<proteinExistence type="predicted"/>
<comment type="caution">
    <text evidence="2">The sequence shown here is derived from an EMBL/GenBank/DDBJ whole genome shotgun (WGS) entry which is preliminary data.</text>
</comment>